<protein>
    <submittedName>
        <fullName evidence="2">Uncharacterized protein</fullName>
    </submittedName>
</protein>
<keyword evidence="3" id="KW-1185">Reference proteome</keyword>
<dbReference type="STRING" id="311410.LA5095_01428"/>
<accession>A0A0M6Z4I8</accession>
<proteinExistence type="predicted"/>
<dbReference type="AlphaFoldDB" id="A0A0M6Z4I8"/>
<name>A0A0M6Z4I8_9HYPH</name>
<feature type="region of interest" description="Disordered" evidence="1">
    <location>
        <begin position="78"/>
        <end position="201"/>
    </location>
</feature>
<evidence type="ECO:0000313" key="3">
    <source>
        <dbReference type="Proteomes" id="UP000049983"/>
    </source>
</evidence>
<dbReference type="Proteomes" id="UP000049983">
    <property type="component" value="Unassembled WGS sequence"/>
</dbReference>
<feature type="compositionally biased region" description="Basic and acidic residues" evidence="1">
    <location>
        <begin position="142"/>
        <end position="152"/>
    </location>
</feature>
<evidence type="ECO:0000313" key="2">
    <source>
        <dbReference type="EMBL" id="CTQ70837.1"/>
    </source>
</evidence>
<organism evidence="2 3">
    <name type="scientific">Roseibium album</name>
    <dbReference type="NCBI Taxonomy" id="311410"/>
    <lineage>
        <taxon>Bacteria</taxon>
        <taxon>Pseudomonadati</taxon>
        <taxon>Pseudomonadota</taxon>
        <taxon>Alphaproteobacteria</taxon>
        <taxon>Hyphomicrobiales</taxon>
        <taxon>Stappiaceae</taxon>
        <taxon>Roseibium</taxon>
    </lineage>
</organism>
<evidence type="ECO:0000256" key="1">
    <source>
        <dbReference type="SAM" id="MobiDB-lite"/>
    </source>
</evidence>
<dbReference type="EMBL" id="CXWC01000010">
    <property type="protein sequence ID" value="CTQ70837.1"/>
    <property type="molecule type" value="Genomic_DNA"/>
</dbReference>
<dbReference type="OrthoDB" id="7678952at2"/>
<sequence length="292" mass="30855">MRRTSNKNANVVLGLVLGGLATVGTCGLSVASDTPQPTFLESGDNDLVRFQMGGVPTQETMAKFLEAPQSVSEPLPVARKNTVSVSRSKSLPRVTKQLAADSSARQEARTRGQASSGRIMPQDAVTAPPSAKPAPAPLSKPDANEQDARAVEKTQGAGLYAGGAPQASGLAADTAMESETLEPAPSQPAPVLETPSPRPGFSEEISSRLVAVCLNNPEDASGPKAFDIRRNGPPRYIADIGATTCARFEPTRHTLYLWKTNDIGALSLILSNRLDLNDADGTQVTLDWIRDR</sequence>
<reference evidence="3" key="1">
    <citation type="submission" date="2015-07" db="EMBL/GenBank/DDBJ databases">
        <authorList>
            <person name="Rodrigo-Torres Lidia"/>
            <person name="Arahal R.David."/>
        </authorList>
    </citation>
    <scope>NUCLEOTIDE SEQUENCE [LARGE SCALE GENOMIC DNA]</scope>
    <source>
        <strain evidence="3">CECT 5096</strain>
    </source>
</reference>
<gene>
    <name evidence="2" type="ORF">LA5096_02683</name>
</gene>